<name>A0AA48L9M3_9TREE</name>
<keyword evidence="1" id="KW-0833">Ubl conjugation pathway</keyword>
<dbReference type="KEGG" id="ccac:CcaHIS019_0608520"/>
<feature type="domain" description="F-box" evidence="3">
    <location>
        <begin position="310"/>
        <end position="356"/>
    </location>
</feature>
<feature type="region of interest" description="Disordered" evidence="2">
    <location>
        <begin position="228"/>
        <end position="250"/>
    </location>
</feature>
<dbReference type="RefSeq" id="XP_060459658.1">
    <property type="nucleotide sequence ID" value="XM_060603357.1"/>
</dbReference>
<feature type="compositionally biased region" description="Low complexity" evidence="2">
    <location>
        <begin position="108"/>
        <end position="122"/>
    </location>
</feature>
<evidence type="ECO:0000313" key="5">
    <source>
        <dbReference type="Proteomes" id="UP001233271"/>
    </source>
</evidence>
<reference evidence="4" key="1">
    <citation type="journal article" date="2023" name="BMC Genomics">
        <title>Chromosome-level genome assemblies of Cutaneotrichosporon spp. (Trichosporonales, Basidiomycota) reveal imbalanced evolution between nucleotide sequences and chromosome synteny.</title>
        <authorList>
            <person name="Kobayashi Y."/>
            <person name="Kayamori A."/>
            <person name="Aoki K."/>
            <person name="Shiwa Y."/>
            <person name="Matsutani M."/>
            <person name="Fujita N."/>
            <person name="Sugita T."/>
            <person name="Iwasaki W."/>
            <person name="Tanaka N."/>
            <person name="Takashima M."/>
        </authorList>
    </citation>
    <scope>NUCLEOTIDE SEQUENCE</scope>
    <source>
        <strain evidence="4">HIS019</strain>
    </source>
</reference>
<dbReference type="SUPFAM" id="SSF81383">
    <property type="entry name" value="F-box domain"/>
    <property type="match status" value="1"/>
</dbReference>
<keyword evidence="5" id="KW-1185">Reference proteome</keyword>
<accession>A0AA48L9M3</accession>
<dbReference type="AlphaFoldDB" id="A0AA48L9M3"/>
<dbReference type="InterPro" id="IPR001810">
    <property type="entry name" value="F-box_dom"/>
</dbReference>
<sequence length="552" mass="61776">MVDPVKPVRPPSIAALSLEDSKVADELEAFRRQWRAEVEAKKEVEVDAGGVMWKGTAEEGKVDKGKGKGKAAEEDKQTKGDEEWPEPGSAIKAVRSRSPVKARPRSPTKPTSPKTLRSPTKTQFPRSPTRAPAQLPRSPTKPTRAEAEGTETTDLNSASASDSDSTMPFPQRRRTGDAVGLYTRAVEAEQGGRLSDALHLYRRAFRADENVDRLYALSVRKAAAAAPQIQEEKGEATPTPVDIVDPSAPDESEYTFTREVQVRPDYEREGSRVSPLTTLLEARVGDPESFPDSEVGDPALSFRAADNALPLPIATLPSEILNRILLLLDVAALERFGASCWRARLLTAYSAAWKRFAGEIYNPPMVESVALGRGLARRHRDEWRTTLVEEERLRMDGVYISVCHYIRPGAGEQWVTITHMITYHRFLRFYNDGHVMSFLTTDHPSDVVPLLKPSLRAKGLHFGRWRLVRDEDERGRKRARVIITDLVEPGPGAKYEFEMELKLRETGRGRWNKLDLVSYSSINLATGEALGLTLKHQKPFYFSKVRSYHPPF</sequence>
<evidence type="ECO:0000259" key="3">
    <source>
        <dbReference type="PROSITE" id="PS50181"/>
    </source>
</evidence>
<feature type="region of interest" description="Disordered" evidence="2">
    <location>
        <begin position="42"/>
        <end position="175"/>
    </location>
</feature>
<dbReference type="InterPro" id="IPR045464">
    <property type="entry name" value="Hrt3/FBXO9_C"/>
</dbReference>
<dbReference type="GO" id="GO:0005737">
    <property type="term" value="C:cytoplasm"/>
    <property type="evidence" value="ECO:0007669"/>
    <property type="project" value="TreeGrafter"/>
</dbReference>
<protein>
    <recommendedName>
        <fullName evidence="3">F-box domain-containing protein</fullName>
    </recommendedName>
</protein>
<dbReference type="PANTHER" id="PTHR12874">
    <property type="entry name" value="F-BOX ONLY PROTEIN 48-RELATED"/>
    <property type="match status" value="1"/>
</dbReference>
<dbReference type="GO" id="GO:0019005">
    <property type="term" value="C:SCF ubiquitin ligase complex"/>
    <property type="evidence" value="ECO:0007669"/>
    <property type="project" value="TreeGrafter"/>
</dbReference>
<dbReference type="PANTHER" id="PTHR12874:SF9">
    <property type="entry name" value="F-BOX ONLY PROTEIN 48"/>
    <property type="match status" value="1"/>
</dbReference>
<dbReference type="PROSITE" id="PS50181">
    <property type="entry name" value="FBOX"/>
    <property type="match status" value="1"/>
</dbReference>
<dbReference type="GO" id="GO:0031146">
    <property type="term" value="P:SCF-dependent proteasomal ubiquitin-dependent protein catabolic process"/>
    <property type="evidence" value="ECO:0007669"/>
    <property type="project" value="TreeGrafter"/>
</dbReference>
<dbReference type="Pfam" id="PF19270">
    <property type="entry name" value="FBO_C"/>
    <property type="match status" value="1"/>
</dbReference>
<evidence type="ECO:0000256" key="1">
    <source>
        <dbReference type="ARBA" id="ARBA00022786"/>
    </source>
</evidence>
<feature type="compositionally biased region" description="Basic residues" evidence="2">
    <location>
        <begin position="94"/>
        <end position="106"/>
    </location>
</feature>
<evidence type="ECO:0000256" key="2">
    <source>
        <dbReference type="SAM" id="MobiDB-lite"/>
    </source>
</evidence>
<organism evidence="4 5">
    <name type="scientific">Cutaneotrichosporon cavernicola</name>
    <dbReference type="NCBI Taxonomy" id="279322"/>
    <lineage>
        <taxon>Eukaryota</taxon>
        <taxon>Fungi</taxon>
        <taxon>Dikarya</taxon>
        <taxon>Basidiomycota</taxon>
        <taxon>Agaricomycotina</taxon>
        <taxon>Tremellomycetes</taxon>
        <taxon>Trichosporonales</taxon>
        <taxon>Trichosporonaceae</taxon>
        <taxon>Cutaneotrichosporon</taxon>
    </lineage>
</organism>
<dbReference type="Proteomes" id="UP001233271">
    <property type="component" value="Chromosome 6"/>
</dbReference>
<evidence type="ECO:0000313" key="4">
    <source>
        <dbReference type="EMBL" id="BEI94393.1"/>
    </source>
</evidence>
<dbReference type="GeneID" id="85498263"/>
<dbReference type="EMBL" id="AP028217">
    <property type="protein sequence ID" value="BEI94393.1"/>
    <property type="molecule type" value="Genomic_DNA"/>
</dbReference>
<proteinExistence type="predicted"/>
<gene>
    <name evidence="4" type="ORF">CcaverHIS019_0608520</name>
</gene>
<dbReference type="InterPro" id="IPR036047">
    <property type="entry name" value="F-box-like_dom_sf"/>
</dbReference>
<feature type="compositionally biased region" description="Basic and acidic residues" evidence="2">
    <location>
        <begin position="56"/>
        <end position="82"/>
    </location>
</feature>